<organism evidence="1 2">
    <name type="scientific">Gossypium trilobum</name>
    <dbReference type="NCBI Taxonomy" id="34281"/>
    <lineage>
        <taxon>Eukaryota</taxon>
        <taxon>Viridiplantae</taxon>
        <taxon>Streptophyta</taxon>
        <taxon>Embryophyta</taxon>
        <taxon>Tracheophyta</taxon>
        <taxon>Spermatophyta</taxon>
        <taxon>Magnoliopsida</taxon>
        <taxon>eudicotyledons</taxon>
        <taxon>Gunneridae</taxon>
        <taxon>Pentapetalae</taxon>
        <taxon>rosids</taxon>
        <taxon>malvids</taxon>
        <taxon>Malvales</taxon>
        <taxon>Malvaceae</taxon>
        <taxon>Malvoideae</taxon>
        <taxon>Gossypium</taxon>
    </lineage>
</organism>
<keyword evidence="2" id="KW-1185">Reference proteome</keyword>
<dbReference type="EMBL" id="JABEZW010221443">
    <property type="protein sequence ID" value="MBA0786084.1"/>
    <property type="molecule type" value="Genomic_DNA"/>
</dbReference>
<name>A0A7J9FMA1_9ROSI</name>
<gene>
    <name evidence="1" type="ORF">Gotri_025125</name>
</gene>
<comment type="caution">
    <text evidence="1">The sequence shown here is derived from an EMBL/GenBank/DDBJ whole genome shotgun (WGS) entry which is preliminary data.</text>
</comment>
<accession>A0A7J9FMA1</accession>
<reference evidence="1 2" key="1">
    <citation type="journal article" date="2019" name="Genome Biol. Evol.">
        <title>Insights into the evolution of the New World diploid cottons (Gossypium, subgenus Houzingenia) based on genome sequencing.</title>
        <authorList>
            <person name="Grover C.E."/>
            <person name="Arick M.A. 2nd"/>
            <person name="Thrash A."/>
            <person name="Conover J.L."/>
            <person name="Sanders W.S."/>
            <person name="Peterson D.G."/>
            <person name="Frelichowski J.E."/>
            <person name="Scheffler J.A."/>
            <person name="Scheffler B.E."/>
            <person name="Wendel J.F."/>
        </authorList>
    </citation>
    <scope>NUCLEOTIDE SEQUENCE [LARGE SCALE GENOMIC DNA]</scope>
    <source>
        <strain evidence="1">8</strain>
        <tissue evidence="1">Leaf</tissue>
    </source>
</reference>
<proteinExistence type="predicted"/>
<protein>
    <submittedName>
        <fullName evidence="1">Uncharacterized protein</fullName>
    </submittedName>
</protein>
<sequence length="44" mass="5388">MPDKSQNVVHLRWLLKLVDFREAGKLSWGPLWNYLLSFKIYDFY</sequence>
<dbReference type="Proteomes" id="UP000593568">
    <property type="component" value="Unassembled WGS sequence"/>
</dbReference>
<evidence type="ECO:0000313" key="1">
    <source>
        <dbReference type="EMBL" id="MBA0786084.1"/>
    </source>
</evidence>
<dbReference type="AlphaFoldDB" id="A0A7J9FMA1"/>
<evidence type="ECO:0000313" key="2">
    <source>
        <dbReference type="Proteomes" id="UP000593568"/>
    </source>
</evidence>